<reference evidence="2 3" key="1">
    <citation type="journal article" date="2011" name="Front. Microbiol.">
        <title>Genomic signatures of strain selection and enhancement in Bacillus atrophaeus var. globigii, a historical biowarfare simulant.</title>
        <authorList>
            <person name="Gibbons H.S."/>
            <person name="Broomall S.M."/>
            <person name="McNew L.A."/>
            <person name="Daligault H."/>
            <person name="Chapman C."/>
            <person name="Bruce D."/>
            <person name="Karavis M."/>
            <person name="Krepps M."/>
            <person name="McGregor P.A."/>
            <person name="Hong C."/>
            <person name="Park K.H."/>
            <person name="Akmal A."/>
            <person name="Feldman A."/>
            <person name="Lin J.S."/>
            <person name="Chang W.E."/>
            <person name="Higgs B.W."/>
            <person name="Demirev P."/>
            <person name="Lindquist J."/>
            <person name="Liem A."/>
            <person name="Fochler E."/>
            <person name="Read T.D."/>
            <person name="Tapia R."/>
            <person name="Johnson S."/>
            <person name="Bishop-Lilly K.A."/>
            <person name="Detter C."/>
            <person name="Han C."/>
            <person name="Sozhamannan S."/>
            <person name="Rosenzweig C.N."/>
            <person name="Skowronski E.W."/>
        </authorList>
    </citation>
    <scope>NUCLEOTIDE SEQUENCE [LARGE SCALE GENOMIC DNA]</scope>
    <source>
        <strain evidence="2 3">CC-PW-9</strain>
    </source>
</reference>
<feature type="binding site" evidence="1">
    <location>
        <begin position="117"/>
        <end position="118"/>
    </location>
    <ligand>
        <name>S-adenosyl-L-methionine</name>
        <dbReference type="ChEBI" id="CHEBI:59789"/>
    </ligand>
</feature>
<dbReference type="EMBL" id="PIQH01000007">
    <property type="protein sequence ID" value="RUO79908.1"/>
    <property type="molecule type" value="Genomic_DNA"/>
</dbReference>
<dbReference type="PANTHER" id="PTHR36112">
    <property type="entry name" value="RIBOSOMAL RNA SMALL SUBUNIT METHYLTRANSFERASE J"/>
    <property type="match status" value="1"/>
</dbReference>
<dbReference type="OrthoDB" id="3191794at2"/>
<evidence type="ECO:0000313" key="3">
    <source>
        <dbReference type="Proteomes" id="UP000287996"/>
    </source>
</evidence>
<dbReference type="AlphaFoldDB" id="A0A432ZPZ7"/>
<feature type="binding site" evidence="1">
    <location>
        <begin position="101"/>
        <end position="102"/>
    </location>
    <ligand>
        <name>S-adenosyl-L-methionine</name>
        <dbReference type="ChEBI" id="CHEBI:59789"/>
    </ligand>
</feature>
<proteinExistence type="inferred from homology"/>
<evidence type="ECO:0000256" key="1">
    <source>
        <dbReference type="HAMAP-Rule" id="MF_01523"/>
    </source>
</evidence>
<keyword evidence="1" id="KW-0698">rRNA processing</keyword>
<evidence type="ECO:0000313" key="2">
    <source>
        <dbReference type="EMBL" id="RUO79908.1"/>
    </source>
</evidence>
<dbReference type="InterPro" id="IPR029063">
    <property type="entry name" value="SAM-dependent_MTases_sf"/>
</dbReference>
<gene>
    <name evidence="1" type="primary">rsmJ</name>
    <name evidence="2" type="ORF">CWI84_08075</name>
</gene>
<dbReference type="EC" id="2.1.1.242" evidence="1"/>
<comment type="subcellular location">
    <subcellularLocation>
        <location evidence="1">Cytoplasm</location>
    </subcellularLocation>
</comment>
<dbReference type="SUPFAM" id="SSF53335">
    <property type="entry name" value="S-adenosyl-L-methionine-dependent methyltransferases"/>
    <property type="match status" value="1"/>
</dbReference>
<keyword evidence="3" id="KW-1185">Reference proteome</keyword>
<keyword evidence="1 2" id="KW-0808">Transferase</keyword>
<feature type="binding site" evidence="1">
    <location>
        <position position="175"/>
    </location>
    <ligand>
        <name>S-adenosyl-L-methionine</name>
        <dbReference type="ChEBI" id="CHEBI:59789"/>
    </ligand>
</feature>
<keyword evidence="1" id="KW-0949">S-adenosyl-L-methionine</keyword>
<organism evidence="2 3">
    <name type="scientific">Idiomarina tyrosinivorans</name>
    <dbReference type="NCBI Taxonomy" id="1445662"/>
    <lineage>
        <taxon>Bacteria</taxon>
        <taxon>Pseudomonadati</taxon>
        <taxon>Pseudomonadota</taxon>
        <taxon>Gammaproteobacteria</taxon>
        <taxon>Alteromonadales</taxon>
        <taxon>Idiomarinaceae</taxon>
        <taxon>Idiomarina</taxon>
    </lineage>
</organism>
<dbReference type="Gene3D" id="3.40.50.150">
    <property type="entry name" value="Vaccinia Virus protein VP39"/>
    <property type="match status" value="1"/>
</dbReference>
<comment type="function">
    <text evidence="1">Specifically methylates the guanosine in position 1516 of 16S rRNA.</text>
</comment>
<dbReference type="Proteomes" id="UP000287996">
    <property type="component" value="Unassembled WGS sequence"/>
</dbReference>
<protein>
    <recommendedName>
        <fullName evidence="1">Ribosomal RNA small subunit methyltransferase J</fullName>
        <ecNumber evidence="1">2.1.1.242</ecNumber>
    </recommendedName>
    <alternativeName>
        <fullName evidence="1">16S rRNA m2G1516 methyltransferase</fullName>
    </alternativeName>
    <alternativeName>
        <fullName evidence="1">rRNA (guanine-N(2)-)-methyltransferase</fullName>
    </alternativeName>
</protein>
<keyword evidence="1 2" id="KW-0489">Methyltransferase</keyword>
<comment type="catalytic activity">
    <reaction evidence="1">
        <text>guanosine(1516) in 16S rRNA + S-adenosyl-L-methionine = N(2)-methylguanosine(1516) in 16S rRNA + S-adenosyl-L-homocysteine + H(+)</text>
        <dbReference type="Rhea" id="RHEA:43220"/>
        <dbReference type="Rhea" id="RHEA-COMP:10412"/>
        <dbReference type="Rhea" id="RHEA-COMP:10413"/>
        <dbReference type="ChEBI" id="CHEBI:15378"/>
        <dbReference type="ChEBI" id="CHEBI:57856"/>
        <dbReference type="ChEBI" id="CHEBI:59789"/>
        <dbReference type="ChEBI" id="CHEBI:74269"/>
        <dbReference type="ChEBI" id="CHEBI:74481"/>
        <dbReference type="EC" id="2.1.1.242"/>
    </reaction>
</comment>
<dbReference type="PANTHER" id="PTHR36112:SF1">
    <property type="entry name" value="RIBOSOMAL RNA SMALL SUBUNIT METHYLTRANSFERASE J"/>
    <property type="match status" value="1"/>
</dbReference>
<dbReference type="HAMAP" id="MF_01523">
    <property type="entry name" value="16SrRNA_methyltr_J"/>
    <property type="match status" value="1"/>
</dbReference>
<name>A0A432ZPZ7_9GAMM</name>
<dbReference type="GO" id="GO:0008990">
    <property type="term" value="F:rRNA (guanine-N2-)-methyltransferase activity"/>
    <property type="evidence" value="ECO:0007669"/>
    <property type="project" value="UniProtKB-UniRule"/>
</dbReference>
<sequence length="256" mass="28505">MMVPVLGQGEYAERAAKLAATAGLPNQASVEDRFQLQLDAEGLALHWCGESVAPLRIDFSHGKAAYRAQHTSWRNEALAKAVGVKQGKRPVVLDLTAGLARDAFMLASVGCPIYLAERHPVVRLLLADGIQRGQQLDSEVGEACRRMLLLPLRDVTLQQQLMQQHFGIADVAYADPMYPKTGKRKAQVKKDMQMFQQLVGEDNDADQLMPLAEQYGCQRIVVKRPGDAPNLDQRQPNYVLGSKKHRFDIYLRNSND</sequence>
<dbReference type="InterPro" id="IPR007536">
    <property type="entry name" value="16SrRNA_methylTrfase_J"/>
</dbReference>
<dbReference type="GO" id="GO:0005737">
    <property type="term" value="C:cytoplasm"/>
    <property type="evidence" value="ECO:0007669"/>
    <property type="project" value="UniProtKB-SubCell"/>
</dbReference>
<keyword evidence="1" id="KW-0963">Cytoplasm</keyword>
<comment type="similarity">
    <text evidence="1">Belongs to the methyltransferase superfamily. RsmJ family.</text>
</comment>
<comment type="caution">
    <text evidence="1">Lacks conserved residue(s) required for the propagation of feature annotation.</text>
</comment>
<dbReference type="Pfam" id="PF04445">
    <property type="entry name" value="SAM_MT"/>
    <property type="match status" value="1"/>
</dbReference>
<accession>A0A432ZPZ7</accession>
<comment type="caution">
    <text evidence="2">The sequence shown here is derived from an EMBL/GenBank/DDBJ whole genome shotgun (WGS) entry which is preliminary data.</text>
</comment>
<dbReference type="RefSeq" id="WP_126842083.1">
    <property type="nucleotide sequence ID" value="NZ_PIQH01000007.1"/>
</dbReference>